<dbReference type="InterPro" id="IPR001584">
    <property type="entry name" value="Integrase_cat-core"/>
</dbReference>
<keyword evidence="19" id="KW-0233">DNA recombination</keyword>
<evidence type="ECO:0000256" key="18">
    <source>
        <dbReference type="ARBA" id="ARBA00023113"/>
    </source>
</evidence>
<evidence type="ECO:0000256" key="22">
    <source>
        <dbReference type="ARBA" id="ARBA00049244"/>
    </source>
</evidence>
<keyword evidence="7" id="KW-0540">Nuclease</keyword>
<dbReference type="EMBL" id="AVOT02017925">
    <property type="protein sequence ID" value="MBW0504415.1"/>
    <property type="molecule type" value="Genomic_DNA"/>
</dbReference>
<dbReference type="Pfam" id="PF13976">
    <property type="entry name" value="gag_pre-integrs"/>
    <property type="match status" value="1"/>
</dbReference>
<dbReference type="GO" id="GO:0008270">
    <property type="term" value="F:zinc ion binding"/>
    <property type="evidence" value="ECO:0007669"/>
    <property type="project" value="UniProtKB-KW"/>
</dbReference>
<evidence type="ECO:0000256" key="7">
    <source>
        <dbReference type="ARBA" id="ARBA00022722"/>
    </source>
</evidence>
<evidence type="ECO:0000256" key="19">
    <source>
        <dbReference type="ARBA" id="ARBA00023172"/>
    </source>
</evidence>
<dbReference type="Pfam" id="PF07727">
    <property type="entry name" value="RVT_2"/>
    <property type="match status" value="1"/>
</dbReference>
<dbReference type="InterPro" id="IPR025724">
    <property type="entry name" value="GAG-pre-integrase_dom"/>
</dbReference>
<keyword evidence="5" id="KW-0645">Protease</keyword>
<keyword evidence="28" id="KW-1185">Reference proteome</keyword>
<dbReference type="GO" id="GO:0003723">
    <property type="term" value="F:RNA binding"/>
    <property type="evidence" value="ECO:0007669"/>
    <property type="project" value="UniProtKB-KW"/>
</dbReference>
<keyword evidence="13" id="KW-0460">Magnesium</keyword>
<dbReference type="PROSITE" id="PS50994">
    <property type="entry name" value="INTEGRASE"/>
    <property type="match status" value="1"/>
</dbReference>
<evidence type="ECO:0000259" key="25">
    <source>
        <dbReference type="PROSITE" id="PS50158"/>
    </source>
</evidence>
<dbReference type="InterPro" id="IPR001878">
    <property type="entry name" value="Znf_CCHC"/>
</dbReference>
<keyword evidence="3" id="KW-1188">Viral release from host cell</keyword>
<dbReference type="Gene3D" id="4.10.60.10">
    <property type="entry name" value="Zinc finger, CCHC-type"/>
    <property type="match status" value="1"/>
</dbReference>
<dbReference type="PANTHER" id="PTHR42648">
    <property type="entry name" value="TRANSPOSASE, PUTATIVE-RELATED"/>
    <property type="match status" value="1"/>
</dbReference>
<keyword evidence="2" id="KW-0815">Transposition</keyword>
<evidence type="ECO:0000256" key="3">
    <source>
        <dbReference type="ARBA" id="ARBA00022612"/>
    </source>
</evidence>
<dbReference type="SUPFAM" id="SSF53098">
    <property type="entry name" value="Ribonuclease H-like"/>
    <property type="match status" value="1"/>
</dbReference>
<evidence type="ECO:0000259" key="26">
    <source>
        <dbReference type="PROSITE" id="PS50994"/>
    </source>
</evidence>
<dbReference type="GO" id="GO:0003887">
    <property type="term" value="F:DNA-directed DNA polymerase activity"/>
    <property type="evidence" value="ECO:0007669"/>
    <property type="project" value="UniProtKB-KW"/>
</dbReference>
<comment type="function">
    <text evidence="1">The aspartyl protease (PR) mediates the proteolytic cleavages of the Gag and Gag-Pol polyproteins after assembly of the VLP.</text>
</comment>
<dbReference type="Gene3D" id="3.30.420.10">
    <property type="entry name" value="Ribonuclease H-like superfamily/Ribonuclease H"/>
    <property type="match status" value="1"/>
</dbReference>
<keyword evidence="16" id="KW-0695">RNA-directed DNA polymerase</keyword>
<dbReference type="InterPro" id="IPR012337">
    <property type="entry name" value="RNaseH-like_sf"/>
</dbReference>
<dbReference type="AlphaFoldDB" id="A0A9Q3HJW0"/>
<dbReference type="SUPFAM" id="SSF57756">
    <property type="entry name" value="Retrovirus zinc finger-like domains"/>
    <property type="match status" value="1"/>
</dbReference>
<keyword evidence="6" id="KW-0548">Nucleotidyltransferase</keyword>
<dbReference type="Proteomes" id="UP000765509">
    <property type="component" value="Unassembled WGS sequence"/>
</dbReference>
<protein>
    <recommendedName>
        <fullName evidence="29">Integrase catalytic domain-containing protein</fullName>
    </recommendedName>
</protein>
<evidence type="ECO:0000256" key="14">
    <source>
        <dbReference type="ARBA" id="ARBA00022884"/>
    </source>
</evidence>
<gene>
    <name evidence="27" type="ORF">O181_044130</name>
</gene>
<dbReference type="PROSITE" id="PS50158">
    <property type="entry name" value="ZF_CCHC"/>
    <property type="match status" value="1"/>
</dbReference>
<evidence type="ECO:0000256" key="11">
    <source>
        <dbReference type="ARBA" id="ARBA00022801"/>
    </source>
</evidence>
<keyword evidence="4" id="KW-0507">mRNA processing</keyword>
<keyword evidence="15" id="KW-0229">DNA integration</keyword>
<dbReference type="GO" id="GO:0003964">
    <property type="term" value="F:RNA-directed DNA polymerase activity"/>
    <property type="evidence" value="ECO:0007669"/>
    <property type="project" value="UniProtKB-KW"/>
</dbReference>
<keyword evidence="23" id="KW-0862">Zinc</keyword>
<evidence type="ECO:0000256" key="15">
    <source>
        <dbReference type="ARBA" id="ARBA00022908"/>
    </source>
</evidence>
<evidence type="ECO:0000256" key="2">
    <source>
        <dbReference type="ARBA" id="ARBA00022578"/>
    </source>
</evidence>
<dbReference type="InterPro" id="IPR039537">
    <property type="entry name" value="Retrotran_Ty1/copia-like"/>
</dbReference>
<keyword evidence="9" id="KW-0547">Nucleotide-binding</keyword>
<keyword evidence="10" id="KW-0255">Endonuclease</keyword>
<dbReference type="CDD" id="cd09272">
    <property type="entry name" value="RNase_HI_RT_Ty1"/>
    <property type="match status" value="1"/>
</dbReference>
<dbReference type="GO" id="GO:0006310">
    <property type="term" value="P:DNA recombination"/>
    <property type="evidence" value="ECO:0007669"/>
    <property type="project" value="UniProtKB-KW"/>
</dbReference>
<feature type="domain" description="Integrase catalytic" evidence="26">
    <location>
        <begin position="483"/>
        <end position="647"/>
    </location>
</feature>
<dbReference type="OrthoDB" id="3255262at2759"/>
<dbReference type="GO" id="GO:0005524">
    <property type="term" value="F:ATP binding"/>
    <property type="evidence" value="ECO:0007669"/>
    <property type="project" value="UniProtKB-KW"/>
</dbReference>
<proteinExistence type="predicted"/>
<dbReference type="InterPro" id="IPR036875">
    <property type="entry name" value="Znf_CCHC_sf"/>
</dbReference>
<evidence type="ECO:0000256" key="17">
    <source>
        <dbReference type="ARBA" id="ARBA00022932"/>
    </source>
</evidence>
<keyword evidence="17" id="KW-0239">DNA-directed DNA polymerase</keyword>
<evidence type="ECO:0000256" key="4">
    <source>
        <dbReference type="ARBA" id="ARBA00022664"/>
    </source>
</evidence>
<evidence type="ECO:0000256" key="23">
    <source>
        <dbReference type="PROSITE-ProRule" id="PRU00047"/>
    </source>
</evidence>
<dbReference type="Pfam" id="PF00665">
    <property type="entry name" value="rve"/>
    <property type="match status" value="1"/>
</dbReference>
<keyword evidence="17" id="KW-0808">Transferase</keyword>
<feature type="compositionally biased region" description="Polar residues" evidence="24">
    <location>
        <begin position="203"/>
        <end position="227"/>
    </location>
</feature>
<dbReference type="GO" id="GO:0005634">
    <property type="term" value="C:nucleus"/>
    <property type="evidence" value="ECO:0007669"/>
    <property type="project" value="UniProtKB-ARBA"/>
</dbReference>
<dbReference type="GO" id="GO:0004519">
    <property type="term" value="F:endonuclease activity"/>
    <property type="evidence" value="ECO:0007669"/>
    <property type="project" value="UniProtKB-KW"/>
</dbReference>
<accession>A0A9Q3HJW0</accession>
<dbReference type="SMART" id="SM00343">
    <property type="entry name" value="ZnF_C2HC"/>
    <property type="match status" value="1"/>
</dbReference>
<keyword evidence="20" id="KW-0511">Multifunctional enzyme</keyword>
<evidence type="ECO:0000256" key="20">
    <source>
        <dbReference type="ARBA" id="ARBA00023268"/>
    </source>
</evidence>
<dbReference type="InterPro" id="IPR036397">
    <property type="entry name" value="RNaseH_sf"/>
</dbReference>
<evidence type="ECO:0000256" key="6">
    <source>
        <dbReference type="ARBA" id="ARBA00022695"/>
    </source>
</evidence>
<keyword evidence="12" id="KW-0067">ATP-binding</keyword>
<reference evidence="27" key="1">
    <citation type="submission" date="2021-03" db="EMBL/GenBank/DDBJ databases">
        <title>Draft genome sequence of rust myrtle Austropuccinia psidii MF-1, a brazilian biotype.</title>
        <authorList>
            <person name="Quecine M.C."/>
            <person name="Pachon D.M.R."/>
            <person name="Bonatelli M.L."/>
            <person name="Correr F.H."/>
            <person name="Franceschini L.M."/>
            <person name="Leite T.F."/>
            <person name="Margarido G.R.A."/>
            <person name="Almeida C.A."/>
            <person name="Ferrarezi J.A."/>
            <person name="Labate C.A."/>
        </authorList>
    </citation>
    <scope>NUCLEOTIDE SEQUENCE</scope>
    <source>
        <strain evidence="27">MF-1</strain>
    </source>
</reference>
<evidence type="ECO:0000313" key="27">
    <source>
        <dbReference type="EMBL" id="MBW0504415.1"/>
    </source>
</evidence>
<dbReference type="GO" id="GO:0015074">
    <property type="term" value="P:DNA integration"/>
    <property type="evidence" value="ECO:0007669"/>
    <property type="project" value="UniProtKB-KW"/>
</dbReference>
<dbReference type="GO" id="GO:0006397">
    <property type="term" value="P:mRNA processing"/>
    <property type="evidence" value="ECO:0007669"/>
    <property type="project" value="UniProtKB-KW"/>
</dbReference>
<keyword evidence="18" id="KW-0917">Virion maturation</keyword>
<name>A0A9Q3HJW0_9BASI</name>
<dbReference type="GO" id="GO:0032196">
    <property type="term" value="P:transposition"/>
    <property type="evidence" value="ECO:0007669"/>
    <property type="project" value="UniProtKB-KW"/>
</dbReference>
<dbReference type="Pfam" id="PF22936">
    <property type="entry name" value="Pol_BBD"/>
    <property type="match status" value="1"/>
</dbReference>
<keyword evidence="14" id="KW-0694">RNA-binding</keyword>
<dbReference type="GO" id="GO:0006508">
    <property type="term" value="P:proteolysis"/>
    <property type="evidence" value="ECO:0007669"/>
    <property type="project" value="UniProtKB-KW"/>
</dbReference>
<evidence type="ECO:0000256" key="13">
    <source>
        <dbReference type="ARBA" id="ARBA00022842"/>
    </source>
</evidence>
<feature type="domain" description="CCHC-type" evidence="25">
    <location>
        <begin position="238"/>
        <end position="252"/>
    </location>
</feature>
<dbReference type="InterPro" id="IPR013103">
    <property type="entry name" value="RVT_2"/>
</dbReference>
<evidence type="ECO:0000256" key="10">
    <source>
        <dbReference type="ARBA" id="ARBA00022759"/>
    </source>
</evidence>
<comment type="catalytic activity">
    <reaction evidence="22">
        <text>DNA(n) + a 2'-deoxyribonucleoside 5'-triphosphate = DNA(n+1) + diphosphate</text>
        <dbReference type="Rhea" id="RHEA:22508"/>
        <dbReference type="Rhea" id="RHEA-COMP:17339"/>
        <dbReference type="Rhea" id="RHEA-COMP:17340"/>
        <dbReference type="ChEBI" id="CHEBI:33019"/>
        <dbReference type="ChEBI" id="CHEBI:61560"/>
        <dbReference type="ChEBI" id="CHEBI:173112"/>
        <dbReference type="EC" id="2.7.7.7"/>
    </reaction>
</comment>
<dbReference type="Pfam" id="PF00098">
    <property type="entry name" value="zf-CCHC"/>
    <property type="match status" value="1"/>
</dbReference>
<keyword evidence="8" id="KW-0479">Metal-binding</keyword>
<evidence type="ECO:0000256" key="8">
    <source>
        <dbReference type="ARBA" id="ARBA00022723"/>
    </source>
</evidence>
<keyword evidence="23" id="KW-0863">Zinc-finger</keyword>
<evidence type="ECO:0000256" key="24">
    <source>
        <dbReference type="SAM" id="MobiDB-lite"/>
    </source>
</evidence>
<evidence type="ECO:0000256" key="21">
    <source>
        <dbReference type="ARBA" id="ARBA00048173"/>
    </source>
</evidence>
<keyword evidence="11" id="KW-0378">Hydrolase</keyword>
<sequence length="1192" mass="134853">MAESKEISNQDMNVIMQADKQAEIFQQFISLAENIRPQLQADGANFNLCTSHSGYECVTSQIFRSDARQIYQALKDRFNRPSWSSVVYHSNILFKPSSDHSNDINTYAMSVTEAVQNLENQLGWLDLEIITTLVIYFAVPLMHQLITPAINTLMATNPKIKVWPDDLLSMIQKIATALPSFDHTTEIARVNAASKFGRRDWSSNHNMSATNKNIPKSPLPSSQNSQADPRVPSSCFPCHYCGEVGHWSPNCPVKAKANEARTKARHQKASVAGIGVVPTLEASEALLDSGATHLVVGHLLLFTSLMLTNMTLSVASSKSFRVDAIGTIELSASSGILWLHNVLYFRNIPGVILSLEHLLKEHFLVSFSNDLFKISTPSLQVTTIKKHNQWFIPFHFPIGSNVSVNCLSSKLSSPKSAIKSSNDISLLWHRRIGHLSVRQLTRMLKLNALLGIPNLPFCNIKLCHDCSISKSQHNPVKSASRYLVNKPGDLVVADLMGPYKPSLNHKKYILMIQDAFSRVVVAIPLSDRTEAKTYFINWIKQFMNITTYKIKTIRTDNGTEFENHTFNDFLVQHGITHEYSMPYEHHQNGRIERTNQTISETARTSIIAARLPSFLWPWAFRHAVRIFNKSLHADSSKTPFEILGTKKPNLTLLCVFGAKSFLYNHNFRKDFSPRAVIGYHMGVNSEVKSIQVHNLFDNSMIEELNKQDTLIVDLSDRSGLHLSIPNTYKEAIISPNKTDWIHAINEEINSMKTEEVFVQVSLKDALKEVPHESILGTRWIFTKKPEQFKARLVARGFCQIHGINYDETFAPTPTFNYLHLLFYTACLKKWSIRTFDVKCVEIEQASRCWWLHLKAILQRIGFRNNDEDLSTYTLNQGHDQAILWIHVDDGALTASSPELMERIIELLNSFLKIKWDKSLNGLVGISIKETERGFKFYQPNLIDKLTNLTPSKIVAKTPLPPNCQLESKYSAGNMDKPFLKRIGILLYIAQGCCPDISFAVNYLARFLLNTDQSHWKALEHLIAYLRGTKEMGILINKSNASSQLRCFVDASWGGEGNRSTHGYVIMHGTNPVGWKSKRQLTITSSTAQSEYMALSFAAKEVLWLYHLFVGILQNPVPILLLDNHTAVGISTESMNRKQTRHLIWDFNTINKFIATHKLKLEWVSTNKQLGDILTESLGSIKHAHFISQLNAL</sequence>
<dbReference type="PANTHER" id="PTHR42648:SF11">
    <property type="entry name" value="TRANSPOSON TY4-P GAG-POL POLYPROTEIN"/>
    <property type="match status" value="1"/>
</dbReference>
<evidence type="ECO:0008006" key="29">
    <source>
        <dbReference type="Google" id="ProtNLM"/>
    </source>
</evidence>
<evidence type="ECO:0000313" key="28">
    <source>
        <dbReference type="Proteomes" id="UP000765509"/>
    </source>
</evidence>
<feature type="region of interest" description="Disordered" evidence="24">
    <location>
        <begin position="201"/>
        <end position="228"/>
    </location>
</feature>
<evidence type="ECO:0000256" key="12">
    <source>
        <dbReference type="ARBA" id="ARBA00022840"/>
    </source>
</evidence>
<comment type="catalytic activity">
    <reaction evidence="21">
        <text>DNA(n) + a 2'-deoxyribonucleoside 5'-triphosphate = DNA(n+1) + diphosphate</text>
        <dbReference type="Rhea" id="RHEA:22508"/>
        <dbReference type="Rhea" id="RHEA-COMP:17339"/>
        <dbReference type="Rhea" id="RHEA-COMP:17340"/>
        <dbReference type="ChEBI" id="CHEBI:33019"/>
        <dbReference type="ChEBI" id="CHEBI:61560"/>
        <dbReference type="ChEBI" id="CHEBI:173112"/>
        <dbReference type="EC" id="2.7.7.49"/>
    </reaction>
</comment>
<evidence type="ECO:0000256" key="16">
    <source>
        <dbReference type="ARBA" id="ARBA00022918"/>
    </source>
</evidence>
<evidence type="ECO:0000256" key="9">
    <source>
        <dbReference type="ARBA" id="ARBA00022741"/>
    </source>
</evidence>
<dbReference type="GO" id="GO:0008233">
    <property type="term" value="F:peptidase activity"/>
    <property type="evidence" value="ECO:0007669"/>
    <property type="project" value="UniProtKB-KW"/>
</dbReference>
<dbReference type="InterPro" id="IPR054722">
    <property type="entry name" value="PolX-like_BBD"/>
</dbReference>
<evidence type="ECO:0000256" key="1">
    <source>
        <dbReference type="ARBA" id="ARBA00002180"/>
    </source>
</evidence>
<organism evidence="27 28">
    <name type="scientific">Austropuccinia psidii MF-1</name>
    <dbReference type="NCBI Taxonomy" id="1389203"/>
    <lineage>
        <taxon>Eukaryota</taxon>
        <taxon>Fungi</taxon>
        <taxon>Dikarya</taxon>
        <taxon>Basidiomycota</taxon>
        <taxon>Pucciniomycotina</taxon>
        <taxon>Pucciniomycetes</taxon>
        <taxon>Pucciniales</taxon>
        <taxon>Sphaerophragmiaceae</taxon>
        <taxon>Austropuccinia</taxon>
    </lineage>
</organism>
<comment type="caution">
    <text evidence="27">The sequence shown here is derived from an EMBL/GenBank/DDBJ whole genome shotgun (WGS) entry which is preliminary data.</text>
</comment>
<evidence type="ECO:0000256" key="5">
    <source>
        <dbReference type="ARBA" id="ARBA00022670"/>
    </source>
</evidence>